<dbReference type="Proteomes" id="UP000192486">
    <property type="component" value="Chromosome"/>
</dbReference>
<dbReference type="Pfam" id="PF01266">
    <property type="entry name" value="DAO"/>
    <property type="match status" value="1"/>
</dbReference>
<evidence type="ECO:0000256" key="2">
    <source>
        <dbReference type="ARBA" id="ARBA00009410"/>
    </source>
</evidence>
<dbReference type="SUPFAM" id="SSF51905">
    <property type="entry name" value="FAD/NAD(P)-binding domain"/>
    <property type="match status" value="1"/>
</dbReference>
<evidence type="ECO:0000313" key="6">
    <source>
        <dbReference type="EMBL" id="ARF15423.1"/>
    </source>
</evidence>
<comment type="cofactor">
    <cofactor evidence="1">
        <name>FAD</name>
        <dbReference type="ChEBI" id="CHEBI:57692"/>
    </cofactor>
</comment>
<dbReference type="InterPro" id="IPR036188">
    <property type="entry name" value="FAD/NAD-bd_sf"/>
</dbReference>
<feature type="domain" description="FAD dependent oxidoreductase" evidence="5">
    <location>
        <begin position="3"/>
        <end position="351"/>
    </location>
</feature>
<keyword evidence="3" id="KW-0285">Flavoprotein</keyword>
<dbReference type="SUPFAM" id="SSF54373">
    <property type="entry name" value="FAD-linked reductases, C-terminal domain"/>
    <property type="match status" value="1"/>
</dbReference>
<evidence type="ECO:0000313" key="7">
    <source>
        <dbReference type="Proteomes" id="UP000192486"/>
    </source>
</evidence>
<dbReference type="Gene3D" id="3.30.9.10">
    <property type="entry name" value="D-Amino Acid Oxidase, subunit A, domain 2"/>
    <property type="match status" value="1"/>
</dbReference>
<reference evidence="6 7" key="1">
    <citation type="submission" date="2016-04" db="EMBL/GenBank/DDBJ databases">
        <title>Comparative Genomics and Epigenetics of Sporosarcina ureae.</title>
        <authorList>
            <person name="Oliver A.S."/>
            <person name="Cooper K.K."/>
        </authorList>
    </citation>
    <scope>NUCLEOTIDE SEQUENCE [LARGE SCALE GENOMIC DNA]</scope>
    <source>
        <strain evidence="6 7">S204</strain>
    </source>
</reference>
<evidence type="ECO:0000256" key="4">
    <source>
        <dbReference type="ARBA" id="ARBA00023002"/>
    </source>
</evidence>
<organism evidence="6 7">
    <name type="scientific">Sporosarcina ureae</name>
    <dbReference type="NCBI Taxonomy" id="1571"/>
    <lineage>
        <taxon>Bacteria</taxon>
        <taxon>Bacillati</taxon>
        <taxon>Bacillota</taxon>
        <taxon>Bacilli</taxon>
        <taxon>Bacillales</taxon>
        <taxon>Caryophanaceae</taxon>
        <taxon>Sporosarcina</taxon>
    </lineage>
</organism>
<gene>
    <name evidence="6" type="ORF">SporoS204_15415</name>
</gene>
<dbReference type="PANTHER" id="PTHR13847">
    <property type="entry name" value="SARCOSINE DEHYDROGENASE-RELATED"/>
    <property type="match status" value="1"/>
</dbReference>
<evidence type="ECO:0000256" key="1">
    <source>
        <dbReference type="ARBA" id="ARBA00001974"/>
    </source>
</evidence>
<proteinExistence type="inferred from homology"/>
<dbReference type="InterPro" id="IPR006076">
    <property type="entry name" value="FAD-dep_OxRdtase"/>
</dbReference>
<protein>
    <submittedName>
        <fullName evidence="6">Oxidoreductase</fullName>
    </submittedName>
</protein>
<dbReference type="Gene3D" id="3.50.50.60">
    <property type="entry name" value="FAD/NAD(P)-binding domain"/>
    <property type="match status" value="1"/>
</dbReference>
<keyword evidence="4" id="KW-0560">Oxidoreductase</keyword>
<name>A0ABM6JZ63_SPOUR</name>
<comment type="similarity">
    <text evidence="2">Belongs to the DadA oxidoreductase family.</text>
</comment>
<accession>A0ABM6JZ63</accession>
<dbReference type="EMBL" id="CP015108">
    <property type="protein sequence ID" value="ARF15423.1"/>
    <property type="molecule type" value="Genomic_DNA"/>
</dbReference>
<evidence type="ECO:0000256" key="3">
    <source>
        <dbReference type="ARBA" id="ARBA00022630"/>
    </source>
</evidence>
<evidence type="ECO:0000259" key="5">
    <source>
        <dbReference type="Pfam" id="PF01266"/>
    </source>
</evidence>
<sequence length="374" mass="40253">MKKILIVGAGIVGASAAYHLSTQHAEVVLIDRQEPGQATKAAAGIICPWASQRRNKAWYALASAGAAYYPEFIRSLEEQGELETGYKKVGALAIHTDLSRLEKKVELLNKRKEHAPEIGEVELLSPEQVASYFPELSDEYSAVRISGAAKVEGEQLLDALKRVAVTRGVQSINGSATPYIKEGKVCGVVVDGQIIEGDQIVVAAGAWASDFTEPLGKKLQVAGQKAQILHLQSKHMTSGEWPVIMPPSTQYLVPFQDGRFVAGATHEDTDDFDIQPTAGGILEVLSNVLPVAPALNKAELAEVRVGIRPHTPNFMPVIGQLPDHPQVWIANGLGSSGLTVGPLLGKLLSQLVLDHETGWNLESYSIDQIIACEH</sequence>
<keyword evidence="7" id="KW-1185">Reference proteome</keyword>
<dbReference type="PANTHER" id="PTHR13847:SF286">
    <property type="entry name" value="D-AMINO ACID DEHYDROGENASE"/>
    <property type="match status" value="1"/>
</dbReference>
<dbReference type="RefSeq" id="WP_029053100.1">
    <property type="nucleotide sequence ID" value="NZ_CP015108.1"/>
</dbReference>